<dbReference type="SUPFAM" id="SSF56601">
    <property type="entry name" value="beta-lactamase/transpeptidase-like"/>
    <property type="match status" value="1"/>
</dbReference>
<dbReference type="RefSeq" id="WP_078787582.1">
    <property type="nucleotide sequence ID" value="NZ_FMTO01000009.1"/>
</dbReference>
<proteinExistence type="predicted"/>
<organism evidence="2 3">
    <name type="scientific">Eubacterium ruminantium</name>
    <dbReference type="NCBI Taxonomy" id="42322"/>
    <lineage>
        <taxon>Bacteria</taxon>
        <taxon>Bacillati</taxon>
        <taxon>Bacillota</taxon>
        <taxon>Clostridia</taxon>
        <taxon>Eubacteriales</taxon>
        <taxon>Eubacteriaceae</taxon>
        <taxon>Eubacterium</taxon>
    </lineage>
</organism>
<dbReference type="InterPro" id="IPR050789">
    <property type="entry name" value="Diverse_Enzym_Activities"/>
</dbReference>
<sequence length="323" mass="36569">MKEEQIKRMEDAISTDYNNMVGMVILKDGETIYENYYNGCSAESRIHVFSVTKSIVSILIGIALDKGLIKSIDDKVLDYYPEYTVKRGEKTLPNIRIKDILTMTAPYKYKFNPYIKYFTSMDWVKFSLDKLGGKGKIGEFRYAPIIGPDILSGILVKASGQSVLEFATENLFAPLDINIEGSITFDSKEEQMEFYKSTDTNGWVADPQGVNTAGWGLTISPVDMAKIGQLFLNKGKWNGRQIVSGKWVEESTTEHSRWEKMNLPYGYLWWIGSDGGYAAMGDGGNIIYVKPDKNMVVAITSLFNPRAKDRVEFIEKYILPCYE</sequence>
<evidence type="ECO:0000313" key="3">
    <source>
        <dbReference type="Proteomes" id="UP000189857"/>
    </source>
</evidence>
<dbReference type="InterPro" id="IPR001466">
    <property type="entry name" value="Beta-lactam-related"/>
</dbReference>
<dbReference type="InterPro" id="IPR012338">
    <property type="entry name" value="Beta-lactam/transpept-like"/>
</dbReference>
<dbReference type="PANTHER" id="PTHR43283">
    <property type="entry name" value="BETA-LACTAMASE-RELATED"/>
    <property type="match status" value="1"/>
</dbReference>
<evidence type="ECO:0000259" key="1">
    <source>
        <dbReference type="Pfam" id="PF00144"/>
    </source>
</evidence>
<dbReference type="Proteomes" id="UP000189857">
    <property type="component" value="Unassembled WGS sequence"/>
</dbReference>
<feature type="domain" description="Beta-lactamase-related" evidence="1">
    <location>
        <begin position="22"/>
        <end position="309"/>
    </location>
</feature>
<gene>
    <name evidence="2" type="ORF">SAMN02745110_01754</name>
</gene>
<dbReference type="Gene3D" id="3.40.710.10">
    <property type="entry name" value="DD-peptidase/beta-lactamase superfamily"/>
    <property type="match status" value="1"/>
</dbReference>
<protein>
    <submittedName>
        <fullName evidence="2">CubicO group peptidase, beta-lactamase class C family</fullName>
    </submittedName>
</protein>
<dbReference type="EMBL" id="FUXA01000010">
    <property type="protein sequence ID" value="SJZ84060.1"/>
    <property type="molecule type" value="Genomic_DNA"/>
</dbReference>
<dbReference type="PANTHER" id="PTHR43283:SF7">
    <property type="entry name" value="BETA-LACTAMASE-RELATED DOMAIN-CONTAINING PROTEIN"/>
    <property type="match status" value="1"/>
</dbReference>
<dbReference type="AlphaFoldDB" id="A0A1T4NXG2"/>
<dbReference type="OrthoDB" id="9773047at2"/>
<dbReference type="Pfam" id="PF00144">
    <property type="entry name" value="Beta-lactamase"/>
    <property type="match status" value="1"/>
</dbReference>
<keyword evidence="3" id="KW-1185">Reference proteome</keyword>
<reference evidence="2 3" key="1">
    <citation type="submission" date="2017-02" db="EMBL/GenBank/DDBJ databases">
        <authorList>
            <person name="Peterson S.W."/>
        </authorList>
    </citation>
    <scope>NUCLEOTIDE SEQUENCE [LARGE SCALE GENOMIC DNA]</scope>
    <source>
        <strain evidence="2 3">ATCC 17233</strain>
    </source>
</reference>
<evidence type="ECO:0000313" key="2">
    <source>
        <dbReference type="EMBL" id="SJZ84060.1"/>
    </source>
</evidence>
<name>A0A1T4NXG2_9FIRM</name>
<accession>A0A1T4NXG2</accession>